<dbReference type="Proteomes" id="UP000246740">
    <property type="component" value="Unassembled WGS sequence"/>
</dbReference>
<dbReference type="EMBL" id="KZ819192">
    <property type="protein sequence ID" value="PWZ00393.1"/>
    <property type="molecule type" value="Genomic_DNA"/>
</dbReference>
<evidence type="ECO:0000313" key="3">
    <source>
        <dbReference type="Proteomes" id="UP000246740"/>
    </source>
</evidence>
<gene>
    <name evidence="2" type="ORF">BCV70DRAFT_94709</name>
</gene>
<feature type="compositionally biased region" description="Basic residues" evidence="1">
    <location>
        <begin position="49"/>
        <end position="58"/>
    </location>
</feature>
<reference evidence="2 3" key="1">
    <citation type="journal article" date="2018" name="Mol. Biol. Evol.">
        <title>Broad Genomic Sampling Reveals a Smut Pathogenic Ancestry of the Fungal Clade Ustilaginomycotina.</title>
        <authorList>
            <person name="Kijpornyongpan T."/>
            <person name="Mondo S.J."/>
            <person name="Barry K."/>
            <person name="Sandor L."/>
            <person name="Lee J."/>
            <person name="Lipzen A."/>
            <person name="Pangilinan J."/>
            <person name="LaButti K."/>
            <person name="Hainaut M."/>
            <person name="Henrissat B."/>
            <person name="Grigoriev I.V."/>
            <person name="Spatafora J.W."/>
            <person name="Aime M.C."/>
        </authorList>
    </citation>
    <scope>NUCLEOTIDE SEQUENCE [LARGE SCALE GENOMIC DNA]</scope>
    <source>
        <strain evidence="2 3">MCA 3645</strain>
    </source>
</reference>
<feature type="region of interest" description="Disordered" evidence="1">
    <location>
        <begin position="1"/>
        <end position="85"/>
    </location>
</feature>
<sequence length="208" mass="24100">MEPSQKQPTLPPRQCPPRPPRMHHLRRHSEPRHPHLEAEEHVTSPPRQIQRRPRRPSRAIRWSTANRASPQRRRTRSDLPTPPTRLHRLHRRRRLLGLQLCSTRPLAGPDAVPRTRQSLAPRPPPLIPLLLRLLPRLSDNPLPLLGRTLAEYCHHFPGLYSTVSVLHLFMLSHFFIPKREFCLFLSLHVASAESALCLINVTLYIAIL</sequence>
<evidence type="ECO:0000313" key="2">
    <source>
        <dbReference type="EMBL" id="PWZ00393.1"/>
    </source>
</evidence>
<feature type="compositionally biased region" description="Basic and acidic residues" evidence="1">
    <location>
        <begin position="31"/>
        <end position="42"/>
    </location>
</feature>
<accession>A0A317XRG8</accession>
<feature type="compositionally biased region" description="Pro residues" evidence="1">
    <location>
        <begin position="9"/>
        <end position="19"/>
    </location>
</feature>
<name>A0A317XRG8_9BASI</name>
<feature type="compositionally biased region" description="Basic residues" evidence="1">
    <location>
        <begin position="20"/>
        <end position="30"/>
    </location>
</feature>
<proteinExistence type="predicted"/>
<dbReference type="AlphaFoldDB" id="A0A317XRG8"/>
<organism evidence="2 3">
    <name type="scientific">Testicularia cyperi</name>
    <dbReference type="NCBI Taxonomy" id="1882483"/>
    <lineage>
        <taxon>Eukaryota</taxon>
        <taxon>Fungi</taxon>
        <taxon>Dikarya</taxon>
        <taxon>Basidiomycota</taxon>
        <taxon>Ustilaginomycotina</taxon>
        <taxon>Ustilaginomycetes</taxon>
        <taxon>Ustilaginales</taxon>
        <taxon>Anthracoideaceae</taxon>
        <taxon>Testicularia</taxon>
    </lineage>
</organism>
<evidence type="ECO:0000256" key="1">
    <source>
        <dbReference type="SAM" id="MobiDB-lite"/>
    </source>
</evidence>
<protein>
    <submittedName>
        <fullName evidence="2">Uncharacterized protein</fullName>
    </submittedName>
</protein>
<dbReference type="InParanoid" id="A0A317XRG8"/>
<keyword evidence="3" id="KW-1185">Reference proteome</keyword>